<dbReference type="OMA" id="YGAYEVT"/>
<sequence length="403" mass="43918">MNEDLINSAVQFLKDPGVANAPFTKRVEFLESKGLNNQEIEAALQRYNAEQGQSTQVATQQQTNTTANTQAPMPVAQPAPPIDYYGAPPQVPERSWKDYFIMATATAGVTYGLYQVFTKYLLPTIVPPSLESIESDKQNIDEEFAKIDKLLEQLAEDQAAMKEANDTKLKEVDIVIDNVNDFLSKYNKDKLKFDDDMRLMKLEIDNLSNSIEKNMGFTKNNIKDELSDINEELQSLKQLIKTRAEQQSGPARKIAPVSSIPSASEILKKSMANKKATSPTPAAAPSAAETLNNNNSKDDKPATPAAATTEPKRESSPALSKPVTVGNVTAGGIPAWQMQHKTQEELSEKAESPAPEEGSSTAEKPGIPSWQVNATDKEADAKVKDALKNVGVPAWQLNASAGN</sequence>
<comment type="similarity">
    <text evidence="1 10">Belongs to the peroxin-14 family.</text>
</comment>
<keyword evidence="6 10" id="KW-0576">Peroxisome</keyword>
<evidence type="ECO:0000256" key="5">
    <source>
        <dbReference type="ARBA" id="ARBA00023136"/>
    </source>
</evidence>
<dbReference type="InterPro" id="IPR025655">
    <property type="entry name" value="PEX14"/>
</dbReference>
<accession>A0A642UKZ0</accession>
<dbReference type="Gene3D" id="1.10.10.10">
    <property type="entry name" value="Winged helix-like DNA-binding domain superfamily/Winged helix DNA-binding domain"/>
    <property type="match status" value="1"/>
</dbReference>
<keyword evidence="4" id="KW-0811">Translocation</keyword>
<dbReference type="VEuPathDB" id="FungiDB:DIURU_005322"/>
<keyword evidence="15" id="KW-1185">Reference proteome</keyword>
<dbReference type="GO" id="GO:0005102">
    <property type="term" value="F:signaling receptor binding"/>
    <property type="evidence" value="ECO:0007669"/>
    <property type="project" value="TreeGrafter"/>
</dbReference>
<feature type="region of interest" description="Disordered" evidence="12">
    <location>
        <begin position="271"/>
        <end position="377"/>
    </location>
</feature>
<dbReference type="Proteomes" id="UP000449547">
    <property type="component" value="Unassembled WGS sequence"/>
</dbReference>
<evidence type="ECO:0000256" key="12">
    <source>
        <dbReference type="SAM" id="MobiDB-lite"/>
    </source>
</evidence>
<feature type="domain" description="Peroxisome membrane anchor protein Pex14p N-terminal" evidence="13">
    <location>
        <begin position="2"/>
        <end position="46"/>
    </location>
</feature>
<evidence type="ECO:0000256" key="10">
    <source>
        <dbReference type="RuleBase" id="RU367032"/>
    </source>
</evidence>
<evidence type="ECO:0000256" key="2">
    <source>
        <dbReference type="ARBA" id="ARBA00022448"/>
    </source>
</evidence>
<evidence type="ECO:0000256" key="7">
    <source>
        <dbReference type="ARBA" id="ARBA00029502"/>
    </source>
</evidence>
<evidence type="ECO:0000256" key="4">
    <source>
        <dbReference type="ARBA" id="ARBA00023010"/>
    </source>
</evidence>
<evidence type="ECO:0000256" key="11">
    <source>
        <dbReference type="SAM" id="Coils"/>
    </source>
</evidence>
<evidence type="ECO:0000259" key="13">
    <source>
        <dbReference type="Pfam" id="PF04695"/>
    </source>
</evidence>
<dbReference type="GO" id="GO:1990429">
    <property type="term" value="C:peroxisomal importomer complex"/>
    <property type="evidence" value="ECO:0007669"/>
    <property type="project" value="TreeGrafter"/>
</dbReference>
<comment type="function">
    <text evidence="10">Component of the PEX13-PEX14 docking complex, a translocon channel that specifically mediates the import of peroxisomal cargo proteins bound to PEX5 receptor. The PEX13-PEX14 docking complex forms a large import pore which can be opened to a diameter of about 9 nm. Mechanistically, PEX5 receptor along with cargo proteins associates with the PEX14 subunit of the PEX13-PEX14 docking complex in the cytosol, leading to the insertion of the receptor into the organelle membrane with the concomitant translocation of the cargo into the peroxisome matrix.</text>
</comment>
<proteinExistence type="inferred from homology"/>
<protein>
    <recommendedName>
        <fullName evidence="7 10">Peroxisomal membrane protein PEX14</fullName>
    </recommendedName>
    <alternativeName>
        <fullName evidence="8 10">Peroxin-14</fullName>
    </alternativeName>
</protein>
<feature type="region of interest" description="Disordered" evidence="12">
    <location>
        <begin position="52"/>
        <end position="75"/>
    </location>
</feature>
<feature type="compositionally biased region" description="Basic and acidic residues" evidence="12">
    <location>
        <begin position="341"/>
        <end position="351"/>
    </location>
</feature>
<name>A0A642UKZ0_DIURU</name>
<dbReference type="GeneID" id="54783973"/>
<dbReference type="EMBL" id="SWFT01000158">
    <property type="protein sequence ID" value="KAA8897345.1"/>
    <property type="molecule type" value="Genomic_DNA"/>
</dbReference>
<feature type="coiled-coil region" evidence="11">
    <location>
        <begin position="219"/>
        <end position="246"/>
    </location>
</feature>
<feature type="coiled-coil region" evidence="11">
    <location>
        <begin position="133"/>
        <end position="167"/>
    </location>
</feature>
<evidence type="ECO:0000256" key="9">
    <source>
        <dbReference type="ARBA" id="ARBA00046271"/>
    </source>
</evidence>
<evidence type="ECO:0000256" key="6">
    <source>
        <dbReference type="ARBA" id="ARBA00023140"/>
    </source>
</evidence>
<comment type="caution">
    <text evidence="14">The sequence shown here is derived from an EMBL/GenBank/DDBJ whole genome shotgun (WGS) entry which is preliminary data.</text>
</comment>
<organism evidence="14 15">
    <name type="scientific">Diutina rugosa</name>
    <name type="common">Yeast</name>
    <name type="synonym">Candida rugosa</name>
    <dbReference type="NCBI Taxonomy" id="5481"/>
    <lineage>
        <taxon>Eukaryota</taxon>
        <taxon>Fungi</taxon>
        <taxon>Dikarya</taxon>
        <taxon>Ascomycota</taxon>
        <taxon>Saccharomycotina</taxon>
        <taxon>Pichiomycetes</taxon>
        <taxon>Debaryomycetaceae</taxon>
        <taxon>Diutina</taxon>
    </lineage>
</organism>
<keyword evidence="2 10" id="KW-0813">Transport</keyword>
<feature type="compositionally biased region" description="Low complexity" evidence="12">
    <location>
        <begin position="53"/>
        <end position="74"/>
    </location>
</feature>
<dbReference type="RefSeq" id="XP_034009946.1">
    <property type="nucleotide sequence ID" value="XM_034158292.1"/>
</dbReference>
<dbReference type="InterPro" id="IPR036388">
    <property type="entry name" value="WH-like_DNA-bd_sf"/>
</dbReference>
<keyword evidence="5 10" id="KW-0472">Membrane</keyword>
<feature type="compositionally biased region" description="Low complexity" evidence="12">
    <location>
        <begin position="276"/>
        <end position="288"/>
    </location>
</feature>
<comment type="subcellular location">
    <subcellularLocation>
        <location evidence="9 10">Peroxisome membrane</location>
    </subcellularLocation>
</comment>
<evidence type="ECO:0000313" key="14">
    <source>
        <dbReference type="EMBL" id="KAA8897345.1"/>
    </source>
</evidence>
<reference evidence="14 15" key="1">
    <citation type="submission" date="2019-07" db="EMBL/GenBank/DDBJ databases">
        <title>Genome assembly of two rare yeast pathogens: Diutina rugosa and Trichomonascus ciferrii.</title>
        <authorList>
            <person name="Mixao V."/>
            <person name="Saus E."/>
            <person name="Hansen A."/>
            <person name="Lass-Flor C."/>
            <person name="Gabaldon T."/>
        </authorList>
    </citation>
    <scope>NUCLEOTIDE SEQUENCE [LARGE SCALE GENOMIC DNA]</scope>
    <source>
        <strain evidence="14 15">CBS 613</strain>
    </source>
</reference>
<dbReference type="InterPro" id="IPR006785">
    <property type="entry name" value="Pex14_N"/>
</dbReference>
<gene>
    <name evidence="14" type="ORF">DIURU_005322</name>
</gene>
<evidence type="ECO:0000256" key="8">
    <source>
        <dbReference type="ARBA" id="ARBA00029691"/>
    </source>
</evidence>
<dbReference type="PANTHER" id="PTHR23058">
    <property type="entry name" value="PEROXISOMAL MEMBRANE PROTEIN PEX14"/>
    <property type="match status" value="1"/>
</dbReference>
<evidence type="ECO:0000256" key="3">
    <source>
        <dbReference type="ARBA" id="ARBA00022927"/>
    </source>
</evidence>
<evidence type="ECO:0000313" key="15">
    <source>
        <dbReference type="Proteomes" id="UP000449547"/>
    </source>
</evidence>
<dbReference type="GO" id="GO:0005778">
    <property type="term" value="C:peroxisomal membrane"/>
    <property type="evidence" value="ECO:0007669"/>
    <property type="project" value="UniProtKB-SubCell"/>
</dbReference>
<dbReference type="OrthoDB" id="5549158at2759"/>
<dbReference type="Pfam" id="PF04695">
    <property type="entry name" value="Pex14_N"/>
    <property type="match status" value="1"/>
</dbReference>
<dbReference type="AlphaFoldDB" id="A0A642UKZ0"/>
<dbReference type="PANTHER" id="PTHR23058:SF0">
    <property type="entry name" value="PEROXISOMAL MEMBRANE PROTEIN PEX14"/>
    <property type="match status" value="1"/>
</dbReference>
<evidence type="ECO:0000256" key="1">
    <source>
        <dbReference type="ARBA" id="ARBA00005443"/>
    </source>
</evidence>
<keyword evidence="11" id="KW-0175">Coiled coil</keyword>
<keyword evidence="3 10" id="KW-0653">Protein transport</keyword>
<dbReference type="GO" id="GO:0016560">
    <property type="term" value="P:protein import into peroxisome matrix, docking"/>
    <property type="evidence" value="ECO:0007669"/>
    <property type="project" value="UniProtKB-UniRule"/>
</dbReference>